<protein>
    <submittedName>
        <fullName evidence="1">Uncharacterized protein</fullName>
    </submittedName>
</protein>
<proteinExistence type="predicted"/>
<accession>A0A6C0HX68</accession>
<reference evidence="1" key="1">
    <citation type="journal article" date="2020" name="Nature">
        <title>Giant virus diversity and host interactions through global metagenomics.</title>
        <authorList>
            <person name="Schulz F."/>
            <person name="Roux S."/>
            <person name="Paez-Espino D."/>
            <person name="Jungbluth S."/>
            <person name="Walsh D.A."/>
            <person name="Denef V.J."/>
            <person name="McMahon K.D."/>
            <person name="Konstantinidis K.T."/>
            <person name="Eloe-Fadrosh E.A."/>
            <person name="Kyrpides N.C."/>
            <person name="Woyke T."/>
        </authorList>
    </citation>
    <scope>NUCLEOTIDE SEQUENCE</scope>
    <source>
        <strain evidence="1">GVMAG-M-3300023184-178</strain>
    </source>
</reference>
<organism evidence="1">
    <name type="scientific">viral metagenome</name>
    <dbReference type="NCBI Taxonomy" id="1070528"/>
    <lineage>
        <taxon>unclassified sequences</taxon>
        <taxon>metagenomes</taxon>
        <taxon>organismal metagenomes</taxon>
    </lineage>
</organism>
<dbReference type="AlphaFoldDB" id="A0A6C0HX68"/>
<evidence type="ECO:0000313" key="1">
    <source>
        <dbReference type="EMBL" id="QHT85082.1"/>
    </source>
</evidence>
<name>A0A6C0HX68_9ZZZZ</name>
<dbReference type="EMBL" id="MN740031">
    <property type="protein sequence ID" value="QHT85082.1"/>
    <property type="molecule type" value="Genomic_DNA"/>
</dbReference>
<sequence>MSRSCDNCIYCNSTSTSSSDLNMKINTYNTKLQEMVSRIPNSNYILEMTKCCSYSEFLTINKDKSLAHLYKAVSVQFHQKVDSLYVYNINNPNDKLIIPFDAWTTMRQFISSNSAYFRPTYPLPAQVVYNIWYDDGHCHDDDSENMIISNSDVVG</sequence>